<comment type="caution">
    <text evidence="2">The sequence shown here is derived from an EMBL/GenBank/DDBJ whole genome shotgun (WGS) entry which is preliminary data.</text>
</comment>
<accession>A0A8J3I0Q9</accession>
<keyword evidence="3" id="KW-1185">Reference proteome</keyword>
<keyword evidence="1" id="KW-1133">Transmembrane helix</keyword>
<evidence type="ECO:0000256" key="1">
    <source>
        <dbReference type="SAM" id="Phobius"/>
    </source>
</evidence>
<sequence length="79" mass="9148">MLALLGLVKPFVCMMPNVIPHIIYGRALLTLELVLSFLFFQRQRFTLLLEQEEYQEAESCYKEGANDCRVPIPYFDCAS</sequence>
<name>A0A8J3I0Q9_9CHLR</name>
<reference evidence="2" key="1">
    <citation type="submission" date="2020-10" db="EMBL/GenBank/DDBJ databases">
        <title>Taxonomic study of unclassified bacteria belonging to the class Ktedonobacteria.</title>
        <authorList>
            <person name="Yabe S."/>
            <person name="Wang C.M."/>
            <person name="Zheng Y."/>
            <person name="Sakai Y."/>
            <person name="Cavaletti L."/>
            <person name="Monciardini P."/>
            <person name="Donadio S."/>
        </authorList>
    </citation>
    <scope>NUCLEOTIDE SEQUENCE</scope>
    <source>
        <strain evidence="2">SOSP1-1</strain>
    </source>
</reference>
<gene>
    <name evidence="2" type="ORF">KSX_28330</name>
</gene>
<keyword evidence="1" id="KW-0812">Transmembrane</keyword>
<keyword evidence="1" id="KW-0472">Membrane</keyword>
<dbReference type="Proteomes" id="UP000612362">
    <property type="component" value="Unassembled WGS sequence"/>
</dbReference>
<dbReference type="EMBL" id="BNJF01000001">
    <property type="protein sequence ID" value="GHO44670.1"/>
    <property type="molecule type" value="Genomic_DNA"/>
</dbReference>
<feature type="transmembrane region" description="Helical" evidence="1">
    <location>
        <begin position="22"/>
        <end position="40"/>
    </location>
</feature>
<protein>
    <submittedName>
        <fullName evidence="2">Uncharacterized protein</fullName>
    </submittedName>
</protein>
<organism evidence="2 3">
    <name type="scientific">Ktedonospora formicarum</name>
    <dbReference type="NCBI Taxonomy" id="2778364"/>
    <lineage>
        <taxon>Bacteria</taxon>
        <taxon>Bacillati</taxon>
        <taxon>Chloroflexota</taxon>
        <taxon>Ktedonobacteria</taxon>
        <taxon>Ktedonobacterales</taxon>
        <taxon>Ktedonobacteraceae</taxon>
        <taxon>Ktedonospora</taxon>
    </lineage>
</organism>
<proteinExistence type="predicted"/>
<evidence type="ECO:0000313" key="2">
    <source>
        <dbReference type="EMBL" id="GHO44670.1"/>
    </source>
</evidence>
<dbReference type="AlphaFoldDB" id="A0A8J3I0Q9"/>
<evidence type="ECO:0000313" key="3">
    <source>
        <dbReference type="Proteomes" id="UP000612362"/>
    </source>
</evidence>